<evidence type="ECO:0000313" key="2">
    <source>
        <dbReference type="EMBL" id="KIM22122.1"/>
    </source>
</evidence>
<proteinExistence type="predicted"/>
<dbReference type="AlphaFoldDB" id="A0A0C2WXU6"/>
<feature type="region of interest" description="Disordered" evidence="1">
    <location>
        <begin position="588"/>
        <end position="637"/>
    </location>
</feature>
<feature type="compositionally biased region" description="Polar residues" evidence="1">
    <location>
        <begin position="40"/>
        <end position="50"/>
    </location>
</feature>
<organism evidence="2 3">
    <name type="scientific">Serendipita vermifera MAFF 305830</name>
    <dbReference type="NCBI Taxonomy" id="933852"/>
    <lineage>
        <taxon>Eukaryota</taxon>
        <taxon>Fungi</taxon>
        <taxon>Dikarya</taxon>
        <taxon>Basidiomycota</taxon>
        <taxon>Agaricomycotina</taxon>
        <taxon>Agaricomycetes</taxon>
        <taxon>Sebacinales</taxon>
        <taxon>Serendipitaceae</taxon>
        <taxon>Serendipita</taxon>
    </lineage>
</organism>
<feature type="compositionally biased region" description="Basic and acidic residues" evidence="1">
    <location>
        <begin position="752"/>
        <end position="764"/>
    </location>
</feature>
<feature type="region of interest" description="Disordered" evidence="1">
    <location>
        <begin position="734"/>
        <end position="813"/>
    </location>
</feature>
<feature type="compositionally biased region" description="Low complexity" evidence="1">
    <location>
        <begin position="588"/>
        <end position="615"/>
    </location>
</feature>
<accession>A0A0C2WXU6</accession>
<sequence length="813" mass="86110">MSQLPPSSQSAPNSMNSDPLAFLNGSLNNITGQNGPGPIPSSTRPTNHNFPGNFGCSLAILANAQTGPSGNLPWTATSYSQDQGATSFGHYDPEKEFLDQAQLSNHPSAYNPGPGQYTFPTPSMDNLTTTPQPLALQTAASGVTHPSKVQGHKRSKAPKLVSQIDLTEISEGVASRNGGNKRKNAYLPNAKKDKSLWIHRATNAGLIRAAVNSIKGSPLVDGKPLREMVEEAAGKEYHEKIFEQLSIDDRTAWKEIEKLVLSVEESFKLVAPAEREQKARREFSILHQDTADAFGIIPWTVNFTPGYGTTPPYTHFVNMRPAGRSSFINWFAKYHPELHKQFTGCLQGYCNYIWTAPVKNINNGNNISGDDEEPGSSEGEEASENEGKGKEPGLPEPSEIRDGIRIFPGISKNNSVHINRPFYRACLLDRLNAAGHKWRNISWKELKRVRADLVIEDHIPMKGNVPAALDNPNNFEKVELDAWMDFFSRHQSGSIPWEKGLLFKPTATVAAAKVFIEGDEDGDADAPENPADINATAGANPFRATSPAASILPVTSTNATYNRDQPANMNPAHGTSLAIITTSPISSTGLAGSTNSTTSANSATITSAASQTDTANGTDPAPTTKAVASLNPASNTDTSSHIANAAVSTNPAIILAVAMGTSHVAGTESTSADSADPALGTNPDNGRDIAIGTNAIVGTDSANHIVANGGAESTDPAVGTNPITITNPSITAELGSSLMSAPPPTKRKPGRPRKDAKGTAKGTEKVTIATQGAPAPNGLGTRSGKRKAANATVEEANGDAMPLDGELPTKRRR</sequence>
<feature type="region of interest" description="Disordered" evidence="1">
    <location>
        <begin position="1"/>
        <end position="50"/>
    </location>
</feature>
<feature type="region of interest" description="Disordered" evidence="1">
    <location>
        <begin position="364"/>
        <end position="400"/>
    </location>
</feature>
<dbReference type="HOGENOM" id="CLU_347214_0_0_1"/>
<feature type="compositionally biased region" description="Acidic residues" evidence="1">
    <location>
        <begin position="369"/>
        <end position="384"/>
    </location>
</feature>
<evidence type="ECO:0000256" key="1">
    <source>
        <dbReference type="SAM" id="MobiDB-lite"/>
    </source>
</evidence>
<reference evidence="3" key="2">
    <citation type="submission" date="2015-01" db="EMBL/GenBank/DDBJ databases">
        <title>Evolutionary Origins and Diversification of the Mycorrhizal Mutualists.</title>
        <authorList>
            <consortium name="DOE Joint Genome Institute"/>
            <consortium name="Mycorrhizal Genomics Consortium"/>
            <person name="Kohler A."/>
            <person name="Kuo A."/>
            <person name="Nagy L.G."/>
            <person name="Floudas D."/>
            <person name="Copeland A."/>
            <person name="Barry K.W."/>
            <person name="Cichocki N."/>
            <person name="Veneault-Fourrey C."/>
            <person name="LaButti K."/>
            <person name="Lindquist E.A."/>
            <person name="Lipzen A."/>
            <person name="Lundell T."/>
            <person name="Morin E."/>
            <person name="Murat C."/>
            <person name="Riley R."/>
            <person name="Ohm R."/>
            <person name="Sun H."/>
            <person name="Tunlid A."/>
            <person name="Henrissat B."/>
            <person name="Grigoriev I.V."/>
            <person name="Hibbett D.S."/>
            <person name="Martin F."/>
        </authorList>
    </citation>
    <scope>NUCLEOTIDE SEQUENCE [LARGE SCALE GENOMIC DNA]</scope>
    <source>
        <strain evidence="3">MAFF 305830</strain>
    </source>
</reference>
<reference evidence="2 3" key="1">
    <citation type="submission" date="2014-04" db="EMBL/GenBank/DDBJ databases">
        <authorList>
            <consortium name="DOE Joint Genome Institute"/>
            <person name="Kuo A."/>
            <person name="Zuccaro A."/>
            <person name="Kohler A."/>
            <person name="Nagy L.G."/>
            <person name="Floudas D."/>
            <person name="Copeland A."/>
            <person name="Barry K.W."/>
            <person name="Cichocki N."/>
            <person name="Veneault-Fourrey C."/>
            <person name="LaButti K."/>
            <person name="Lindquist E.A."/>
            <person name="Lipzen A."/>
            <person name="Lundell T."/>
            <person name="Morin E."/>
            <person name="Murat C."/>
            <person name="Sun H."/>
            <person name="Tunlid A."/>
            <person name="Henrissat B."/>
            <person name="Grigoriev I.V."/>
            <person name="Hibbett D.S."/>
            <person name="Martin F."/>
            <person name="Nordberg H.P."/>
            <person name="Cantor M.N."/>
            <person name="Hua S.X."/>
        </authorList>
    </citation>
    <scope>NUCLEOTIDE SEQUENCE [LARGE SCALE GENOMIC DNA]</scope>
    <source>
        <strain evidence="2 3">MAFF 305830</strain>
    </source>
</reference>
<feature type="compositionally biased region" description="Polar residues" evidence="1">
    <location>
        <begin position="1"/>
        <end position="17"/>
    </location>
</feature>
<keyword evidence="3" id="KW-1185">Reference proteome</keyword>
<evidence type="ECO:0000313" key="3">
    <source>
        <dbReference type="Proteomes" id="UP000054097"/>
    </source>
</evidence>
<dbReference type="EMBL" id="KN824363">
    <property type="protein sequence ID" value="KIM22122.1"/>
    <property type="molecule type" value="Genomic_DNA"/>
</dbReference>
<dbReference type="Proteomes" id="UP000054097">
    <property type="component" value="Unassembled WGS sequence"/>
</dbReference>
<protein>
    <submittedName>
        <fullName evidence="2">Uncharacterized protein</fullName>
    </submittedName>
</protein>
<gene>
    <name evidence="2" type="ORF">M408DRAFT_28997</name>
</gene>
<name>A0A0C2WXU6_SERVB</name>
<feature type="compositionally biased region" description="Basic and acidic residues" evidence="1">
    <location>
        <begin position="385"/>
        <end position="400"/>
    </location>
</feature>
<dbReference type="OrthoDB" id="10689801at2759"/>